<evidence type="ECO:0000313" key="3">
    <source>
        <dbReference type="Proteomes" id="UP001176961"/>
    </source>
</evidence>
<proteinExistence type="predicted"/>
<feature type="compositionally biased region" description="Low complexity" evidence="1">
    <location>
        <begin position="126"/>
        <end position="137"/>
    </location>
</feature>
<dbReference type="EMBL" id="CATQJL010000316">
    <property type="protein sequence ID" value="CAJ0606635.1"/>
    <property type="molecule type" value="Genomic_DNA"/>
</dbReference>
<feature type="region of interest" description="Disordered" evidence="1">
    <location>
        <begin position="105"/>
        <end position="137"/>
    </location>
</feature>
<reference evidence="2" key="1">
    <citation type="submission" date="2023-07" db="EMBL/GenBank/DDBJ databases">
        <authorList>
            <consortium name="CYATHOMIX"/>
        </authorList>
    </citation>
    <scope>NUCLEOTIDE SEQUENCE</scope>
    <source>
        <strain evidence="2">N/A</strain>
    </source>
</reference>
<sequence length="221" mass="24401">QVLHETEVIDPERCGSDFLRPVTACGGDSSRSFSFLDWVHENQARRMRSRSEWFLSPTVITSRPSSNAPDPEVFVISASGPVGFAEADEPQISDKTPLIQRDISKISRGERLHQSKKGRQVLERTGSGSSGKNCSCSASTTCAARRRSWRVRSLKGNLIGLKTHSLDSPDPPLVSSQRSTSKSMYARPVAHSLGGETWLVEVISDEICKKRRSLKKKHAPV</sequence>
<name>A0AA36MDP0_CYLNA</name>
<protein>
    <submittedName>
        <fullName evidence="2">Uncharacterized protein</fullName>
    </submittedName>
</protein>
<comment type="caution">
    <text evidence="2">The sequence shown here is derived from an EMBL/GenBank/DDBJ whole genome shotgun (WGS) entry which is preliminary data.</text>
</comment>
<organism evidence="2 3">
    <name type="scientific">Cylicocyclus nassatus</name>
    <name type="common">Nematode worm</name>
    <dbReference type="NCBI Taxonomy" id="53992"/>
    <lineage>
        <taxon>Eukaryota</taxon>
        <taxon>Metazoa</taxon>
        <taxon>Ecdysozoa</taxon>
        <taxon>Nematoda</taxon>
        <taxon>Chromadorea</taxon>
        <taxon>Rhabditida</taxon>
        <taxon>Rhabditina</taxon>
        <taxon>Rhabditomorpha</taxon>
        <taxon>Strongyloidea</taxon>
        <taxon>Strongylidae</taxon>
        <taxon>Cylicocyclus</taxon>
    </lineage>
</organism>
<accession>A0AA36MDP0</accession>
<dbReference type="Proteomes" id="UP001176961">
    <property type="component" value="Unassembled WGS sequence"/>
</dbReference>
<gene>
    <name evidence="2" type="ORF">CYNAS_LOCUS18618</name>
</gene>
<dbReference type="AlphaFoldDB" id="A0AA36MDP0"/>
<evidence type="ECO:0000256" key="1">
    <source>
        <dbReference type="SAM" id="MobiDB-lite"/>
    </source>
</evidence>
<evidence type="ECO:0000313" key="2">
    <source>
        <dbReference type="EMBL" id="CAJ0606635.1"/>
    </source>
</evidence>
<keyword evidence="3" id="KW-1185">Reference proteome</keyword>
<feature type="non-terminal residue" evidence="2">
    <location>
        <position position="221"/>
    </location>
</feature>